<dbReference type="SUPFAM" id="SSF56601">
    <property type="entry name" value="beta-lactamase/transpeptidase-like"/>
    <property type="match status" value="1"/>
</dbReference>
<accession>A0A316HLI0</accession>
<feature type="domain" description="Beta-lactamase-related" evidence="3">
    <location>
        <begin position="23"/>
        <end position="301"/>
    </location>
</feature>
<comment type="caution">
    <text evidence="4">The sequence shown here is derived from an EMBL/GenBank/DDBJ whole genome shotgun (WGS) entry which is preliminary data.</text>
</comment>
<keyword evidence="2" id="KW-0812">Transmembrane</keyword>
<dbReference type="PANTHER" id="PTHR46825">
    <property type="entry name" value="D-ALANYL-D-ALANINE-CARBOXYPEPTIDASE/ENDOPEPTIDASE AMPH"/>
    <property type="match status" value="1"/>
</dbReference>
<keyword evidence="2" id="KW-0472">Membrane</keyword>
<protein>
    <submittedName>
        <fullName evidence="4">CubicO group peptidase (Beta-lactamase class C family)</fullName>
    </submittedName>
</protein>
<proteinExistence type="predicted"/>
<dbReference type="InterPro" id="IPR012338">
    <property type="entry name" value="Beta-lactam/transpept-like"/>
</dbReference>
<reference evidence="4 5" key="1">
    <citation type="submission" date="2018-05" db="EMBL/GenBank/DDBJ databases">
        <title>Genomic Encyclopedia of Type Strains, Phase IV (KMG-IV): sequencing the most valuable type-strain genomes for metagenomic binning, comparative biology and taxonomic classification.</title>
        <authorList>
            <person name="Goeker M."/>
        </authorList>
    </citation>
    <scope>NUCLEOTIDE SEQUENCE [LARGE SCALE GENOMIC DNA]</scope>
    <source>
        <strain evidence="4 5">DSM 45480</strain>
    </source>
</reference>
<evidence type="ECO:0000313" key="5">
    <source>
        <dbReference type="Proteomes" id="UP000246005"/>
    </source>
</evidence>
<keyword evidence="2" id="KW-1133">Transmembrane helix</keyword>
<sequence length="417" mass="44948">MKSIWGAVIALVFSVTPTDLSSVDGYVRSFMDSASYPGVAVAITKGDRVIAARGYGHDSAGAPITPDSKMAIASVSKSFTALAVRQLADAGKIDLDRPVFDSRVTPRQLLSHTSGLSDRTLPEKSLPQPNTTEEAVERAREVLRSAEPDGRFRYTNTNYHLAARLVELASGENFNSYLRKHVFEPLGMRDTVAIDVAPRDLPPDYRRGHGYAYGFSVAVTEPHRFLTGSDGVISTAADMAKWLAAQPKLAPQDGMGWETDSQGVLRHNGIWFTSTAGQLLTPPGYGIAVMVNSGIGLGNEGTYALENGIADVLDGRTPASPSSYRLVVDLVLAGLTVLSLVLGARALRRPRKLHKAWQVFRLVPLGVLVALPALLGLLYGGRDISFFQLVHYALPLVVWLGVSGVMNLGVGVVKWQR</sequence>
<evidence type="ECO:0000259" key="3">
    <source>
        <dbReference type="Pfam" id="PF00144"/>
    </source>
</evidence>
<evidence type="ECO:0000313" key="4">
    <source>
        <dbReference type="EMBL" id="PWK81164.1"/>
    </source>
</evidence>
<dbReference type="EMBL" id="QGHB01000019">
    <property type="protein sequence ID" value="PWK81164.1"/>
    <property type="molecule type" value="Genomic_DNA"/>
</dbReference>
<organism evidence="4 5">
    <name type="scientific">Lentzea atacamensis</name>
    <dbReference type="NCBI Taxonomy" id="531938"/>
    <lineage>
        <taxon>Bacteria</taxon>
        <taxon>Bacillati</taxon>
        <taxon>Actinomycetota</taxon>
        <taxon>Actinomycetes</taxon>
        <taxon>Pseudonocardiales</taxon>
        <taxon>Pseudonocardiaceae</taxon>
        <taxon>Lentzea</taxon>
    </lineage>
</organism>
<name>A0A316HLI0_9PSEU</name>
<evidence type="ECO:0000256" key="2">
    <source>
        <dbReference type="SAM" id="Phobius"/>
    </source>
</evidence>
<feature type="transmembrane region" description="Helical" evidence="2">
    <location>
        <begin position="359"/>
        <end position="380"/>
    </location>
</feature>
<dbReference type="RefSeq" id="WP_109641600.1">
    <property type="nucleotide sequence ID" value="NZ_QGHB01000019.1"/>
</dbReference>
<dbReference type="Proteomes" id="UP000246005">
    <property type="component" value="Unassembled WGS sequence"/>
</dbReference>
<feature type="transmembrane region" description="Helical" evidence="2">
    <location>
        <begin position="392"/>
        <end position="413"/>
    </location>
</feature>
<dbReference type="InterPro" id="IPR050491">
    <property type="entry name" value="AmpC-like"/>
</dbReference>
<dbReference type="InterPro" id="IPR001466">
    <property type="entry name" value="Beta-lactam-related"/>
</dbReference>
<dbReference type="Gene3D" id="3.40.710.10">
    <property type="entry name" value="DD-peptidase/beta-lactamase superfamily"/>
    <property type="match status" value="1"/>
</dbReference>
<gene>
    <name evidence="4" type="ORF">C8D88_11973</name>
</gene>
<evidence type="ECO:0000256" key="1">
    <source>
        <dbReference type="SAM" id="MobiDB-lite"/>
    </source>
</evidence>
<dbReference type="Pfam" id="PF00144">
    <property type="entry name" value="Beta-lactamase"/>
    <property type="match status" value="1"/>
</dbReference>
<feature type="transmembrane region" description="Helical" evidence="2">
    <location>
        <begin position="326"/>
        <end position="347"/>
    </location>
</feature>
<dbReference type="AlphaFoldDB" id="A0A316HLI0"/>
<dbReference type="PANTHER" id="PTHR46825:SF9">
    <property type="entry name" value="BETA-LACTAMASE-RELATED DOMAIN-CONTAINING PROTEIN"/>
    <property type="match status" value="1"/>
</dbReference>
<feature type="region of interest" description="Disordered" evidence="1">
    <location>
        <begin position="111"/>
        <end position="134"/>
    </location>
</feature>